<evidence type="ECO:0000256" key="5">
    <source>
        <dbReference type="SAM" id="Phobius"/>
    </source>
</evidence>
<dbReference type="InterPro" id="IPR014743">
    <property type="entry name" value="Cl-channel_core"/>
</dbReference>
<keyword evidence="4 5" id="KW-0472">Membrane</keyword>
<dbReference type="InterPro" id="IPR050368">
    <property type="entry name" value="ClC-type_chloride_channel"/>
</dbReference>
<dbReference type="GO" id="GO:0015108">
    <property type="term" value="F:chloride transmembrane transporter activity"/>
    <property type="evidence" value="ECO:0007669"/>
    <property type="project" value="InterPro"/>
</dbReference>
<evidence type="ECO:0000256" key="2">
    <source>
        <dbReference type="ARBA" id="ARBA00022692"/>
    </source>
</evidence>
<evidence type="ECO:0000313" key="7">
    <source>
        <dbReference type="Proteomes" id="UP000824238"/>
    </source>
</evidence>
<comment type="subcellular location">
    <subcellularLocation>
        <location evidence="1">Membrane</location>
        <topology evidence="1">Multi-pass membrane protein</topology>
    </subcellularLocation>
</comment>
<name>A0A9D1IYB9_9FIRM</name>
<reference evidence="6" key="1">
    <citation type="submission" date="2020-10" db="EMBL/GenBank/DDBJ databases">
        <authorList>
            <person name="Gilroy R."/>
        </authorList>
    </citation>
    <scope>NUCLEOTIDE SEQUENCE</scope>
    <source>
        <strain evidence="6">ChiGjej3B3-7149</strain>
    </source>
</reference>
<dbReference type="AlphaFoldDB" id="A0A9D1IYB9"/>
<evidence type="ECO:0000256" key="4">
    <source>
        <dbReference type="ARBA" id="ARBA00023136"/>
    </source>
</evidence>
<gene>
    <name evidence="6" type="ORF">IAD36_02110</name>
</gene>
<evidence type="ECO:0000256" key="3">
    <source>
        <dbReference type="ARBA" id="ARBA00022989"/>
    </source>
</evidence>
<dbReference type="PANTHER" id="PTHR43427:SF12">
    <property type="entry name" value="CHLORIDE TRANSPORTER"/>
    <property type="match status" value="1"/>
</dbReference>
<feature type="transmembrane region" description="Helical" evidence="5">
    <location>
        <begin position="325"/>
        <end position="345"/>
    </location>
</feature>
<protein>
    <submittedName>
        <fullName evidence="6">Chloride channel protein</fullName>
    </submittedName>
</protein>
<feature type="transmembrane region" description="Helical" evidence="5">
    <location>
        <begin position="299"/>
        <end position="319"/>
    </location>
</feature>
<feature type="transmembrane region" description="Helical" evidence="5">
    <location>
        <begin position="21"/>
        <end position="44"/>
    </location>
</feature>
<dbReference type="Proteomes" id="UP000824238">
    <property type="component" value="Unassembled WGS sequence"/>
</dbReference>
<dbReference type="Pfam" id="PF00654">
    <property type="entry name" value="Voltage_CLC"/>
    <property type="match status" value="1"/>
</dbReference>
<feature type="transmembrane region" description="Helical" evidence="5">
    <location>
        <begin position="379"/>
        <end position="399"/>
    </location>
</feature>
<keyword evidence="2 5" id="KW-0812">Transmembrane</keyword>
<feature type="transmembrane region" description="Helical" evidence="5">
    <location>
        <begin position="95"/>
        <end position="114"/>
    </location>
</feature>
<organism evidence="6 7">
    <name type="scientific">Candidatus Scatomorpha intestinigallinarum</name>
    <dbReference type="NCBI Taxonomy" id="2840923"/>
    <lineage>
        <taxon>Bacteria</taxon>
        <taxon>Bacillati</taxon>
        <taxon>Bacillota</taxon>
        <taxon>Clostridia</taxon>
        <taxon>Eubacteriales</taxon>
        <taxon>Candidatus Scatomorpha</taxon>
    </lineage>
</organism>
<feature type="transmembrane region" description="Helical" evidence="5">
    <location>
        <begin position="56"/>
        <end position="74"/>
    </location>
</feature>
<feature type="transmembrane region" description="Helical" evidence="5">
    <location>
        <begin position="179"/>
        <end position="199"/>
    </location>
</feature>
<proteinExistence type="predicted"/>
<feature type="transmembrane region" description="Helical" evidence="5">
    <location>
        <begin position="219"/>
        <end position="241"/>
    </location>
</feature>
<dbReference type="GO" id="GO:0016020">
    <property type="term" value="C:membrane"/>
    <property type="evidence" value="ECO:0007669"/>
    <property type="project" value="UniProtKB-SubCell"/>
</dbReference>
<keyword evidence="3 5" id="KW-1133">Transmembrane helix</keyword>
<feature type="transmembrane region" description="Helical" evidence="5">
    <location>
        <begin position="352"/>
        <end position="373"/>
    </location>
</feature>
<dbReference type="EMBL" id="DVHH01000057">
    <property type="protein sequence ID" value="HIR54381.1"/>
    <property type="molecule type" value="Genomic_DNA"/>
</dbReference>
<evidence type="ECO:0000256" key="1">
    <source>
        <dbReference type="ARBA" id="ARBA00004141"/>
    </source>
</evidence>
<evidence type="ECO:0000313" key="6">
    <source>
        <dbReference type="EMBL" id="HIR54381.1"/>
    </source>
</evidence>
<reference evidence="6" key="2">
    <citation type="journal article" date="2021" name="PeerJ">
        <title>Extensive microbial diversity within the chicken gut microbiome revealed by metagenomics and culture.</title>
        <authorList>
            <person name="Gilroy R."/>
            <person name="Ravi A."/>
            <person name="Getino M."/>
            <person name="Pursley I."/>
            <person name="Horton D.L."/>
            <person name="Alikhan N.F."/>
            <person name="Baker D."/>
            <person name="Gharbi K."/>
            <person name="Hall N."/>
            <person name="Watson M."/>
            <person name="Adriaenssens E.M."/>
            <person name="Foster-Nyarko E."/>
            <person name="Jarju S."/>
            <person name="Secka A."/>
            <person name="Antonio M."/>
            <person name="Oren A."/>
            <person name="Chaudhuri R.R."/>
            <person name="La Ragione R."/>
            <person name="Hildebrand F."/>
            <person name="Pallen M.J."/>
        </authorList>
    </citation>
    <scope>NUCLEOTIDE SEQUENCE</scope>
    <source>
        <strain evidence="6">ChiGjej3B3-7149</strain>
    </source>
</reference>
<feature type="transmembrane region" description="Helical" evidence="5">
    <location>
        <begin position="147"/>
        <end position="172"/>
    </location>
</feature>
<dbReference type="PANTHER" id="PTHR43427">
    <property type="entry name" value="CHLORIDE CHANNEL PROTEIN CLC-E"/>
    <property type="match status" value="1"/>
</dbReference>
<comment type="caution">
    <text evidence="6">The sequence shown here is derived from an EMBL/GenBank/DDBJ whole genome shotgun (WGS) entry which is preliminary data.</text>
</comment>
<dbReference type="Gene3D" id="1.10.3080.10">
    <property type="entry name" value="Clc chloride channel"/>
    <property type="match status" value="1"/>
</dbReference>
<dbReference type="SUPFAM" id="SSF81340">
    <property type="entry name" value="Clc chloride channel"/>
    <property type="match status" value="1"/>
</dbReference>
<accession>A0A9D1IYB9</accession>
<dbReference type="InterPro" id="IPR001807">
    <property type="entry name" value="ClC"/>
</dbReference>
<sequence length="418" mass="43419">MSEKITAKLRAAVRFLRVFAKWLVIASVTGAVGGLIGAAFHLSVDGANGLRASFPWLLWLLPAIGVLIALIYRYTHLESEGTNAVIDSIHLGERIPLALVPVIFASTVLTHLGGGSAGREGAALQIGGGLGWSLGRLFRLDDKDMRLATLCGMSALFSALFGTPLTATIFALEVISVGVVYYSGLVPCLTAALAAYGVTRLFDVPPTAFAAAAPGLSAGLLWRVAVLGIACAAMSIVFCVVMHRGEHYIAKALKNPYLRAAAGGFAIIGLTCLCGTTDYNGAGMELIERAIERGEAEPAAFALKLVFTAVTLGCGFRGGEVVPTFFIGATLGCVLGPLLGIPAGFAAAVGLVALFCGAVNCPVASIVLAVELFGSGGVVYFAVACAISYMLSGYTGLYSSQKIMYSKLRAEFIDIHAR</sequence>